<gene>
    <name evidence="1" type="ORF">FN924_14460</name>
</gene>
<dbReference type="Pfam" id="PF20074">
    <property type="entry name" value="DUF6470"/>
    <property type="match status" value="1"/>
</dbReference>
<evidence type="ECO:0000313" key="1">
    <source>
        <dbReference type="EMBL" id="QDP41281.1"/>
    </source>
</evidence>
<sequence length="188" mass="21004">MRLPQVRLESQMAKIQIQSTPAVQTIQQPKALQSIEQPHATVTMSTTPGKLTIDQTKAWEDMNLYGPLRAAEKEGMRGKQAVLEGISRRAQQGQELMKIENKGNPIVNQAIVNGHKPMKQFNIGWIPSLFSVKTHYTPSELDVNVKAKSPIINHEPQSPIVEFHSGSVETSLQQEASLDVDFVNVNWK</sequence>
<dbReference type="OrthoDB" id="2112831at2"/>
<organism evidence="1 2">
    <name type="scientific">Radiobacillus deserti</name>
    <dbReference type="NCBI Taxonomy" id="2594883"/>
    <lineage>
        <taxon>Bacteria</taxon>
        <taxon>Bacillati</taxon>
        <taxon>Bacillota</taxon>
        <taxon>Bacilli</taxon>
        <taxon>Bacillales</taxon>
        <taxon>Bacillaceae</taxon>
        <taxon>Radiobacillus</taxon>
    </lineage>
</organism>
<name>A0A516KIS7_9BACI</name>
<accession>A0A516KIS7</accession>
<dbReference type="AlphaFoldDB" id="A0A516KIS7"/>
<dbReference type="EMBL" id="CP041666">
    <property type="protein sequence ID" value="QDP41281.1"/>
    <property type="molecule type" value="Genomic_DNA"/>
</dbReference>
<proteinExistence type="predicted"/>
<dbReference type="KEGG" id="aqt:FN924_14460"/>
<reference evidence="1 2" key="1">
    <citation type="submission" date="2019-07" db="EMBL/GenBank/DDBJ databases">
        <authorList>
            <person name="Li J."/>
        </authorList>
    </citation>
    <scope>NUCLEOTIDE SEQUENCE [LARGE SCALE GENOMIC DNA]</scope>
    <source>
        <strain evidence="1 2">TKL69</strain>
    </source>
</reference>
<dbReference type="Proteomes" id="UP000315215">
    <property type="component" value="Chromosome"/>
</dbReference>
<evidence type="ECO:0008006" key="3">
    <source>
        <dbReference type="Google" id="ProtNLM"/>
    </source>
</evidence>
<dbReference type="RefSeq" id="WP_143895667.1">
    <property type="nucleotide sequence ID" value="NZ_CP041666.1"/>
</dbReference>
<dbReference type="InterPro" id="IPR045527">
    <property type="entry name" value="DUF6470"/>
</dbReference>
<protein>
    <recommendedName>
        <fullName evidence="3">YviE</fullName>
    </recommendedName>
</protein>
<keyword evidence="2" id="KW-1185">Reference proteome</keyword>
<evidence type="ECO:0000313" key="2">
    <source>
        <dbReference type="Proteomes" id="UP000315215"/>
    </source>
</evidence>